<dbReference type="AlphaFoldDB" id="A0A5B0NRD1"/>
<gene>
    <name evidence="1" type="ORF">PGTUg99_001427</name>
</gene>
<dbReference type="Proteomes" id="UP000325313">
    <property type="component" value="Unassembled WGS sequence"/>
</dbReference>
<name>A0A5B0NRD1_PUCGR</name>
<reference evidence="1 2" key="1">
    <citation type="submission" date="2019-05" db="EMBL/GenBank/DDBJ databases">
        <title>Emergence of the Ug99 lineage of the wheat stem rust pathogen through somatic hybridization.</title>
        <authorList>
            <person name="Li F."/>
            <person name="Upadhyaya N.M."/>
            <person name="Sperschneider J."/>
            <person name="Matny O."/>
            <person name="Nguyen-Phuc H."/>
            <person name="Mago R."/>
            <person name="Raley C."/>
            <person name="Miller M.E."/>
            <person name="Silverstein K.A.T."/>
            <person name="Henningsen E."/>
            <person name="Hirsch C.D."/>
            <person name="Visser B."/>
            <person name="Pretorius Z.A."/>
            <person name="Steffenson B.J."/>
            <person name="Schwessinger B."/>
            <person name="Dodds P.N."/>
            <person name="Figueroa M."/>
        </authorList>
    </citation>
    <scope>NUCLEOTIDE SEQUENCE [LARGE SCALE GENOMIC DNA]</scope>
    <source>
        <strain evidence="1 2">Ug99</strain>
    </source>
</reference>
<evidence type="ECO:0000313" key="1">
    <source>
        <dbReference type="EMBL" id="KAA1091897.1"/>
    </source>
</evidence>
<protein>
    <submittedName>
        <fullName evidence="1">Uncharacterized protein</fullName>
    </submittedName>
</protein>
<evidence type="ECO:0000313" key="2">
    <source>
        <dbReference type="Proteomes" id="UP000325313"/>
    </source>
</evidence>
<dbReference type="EMBL" id="VDEP01000380">
    <property type="protein sequence ID" value="KAA1091897.1"/>
    <property type="molecule type" value="Genomic_DNA"/>
</dbReference>
<accession>A0A5B0NRD1</accession>
<comment type="caution">
    <text evidence="1">The sequence shown here is derived from an EMBL/GenBank/DDBJ whole genome shotgun (WGS) entry which is preliminary data.</text>
</comment>
<proteinExistence type="predicted"/>
<organism evidence="1 2">
    <name type="scientific">Puccinia graminis f. sp. tritici</name>
    <dbReference type="NCBI Taxonomy" id="56615"/>
    <lineage>
        <taxon>Eukaryota</taxon>
        <taxon>Fungi</taxon>
        <taxon>Dikarya</taxon>
        <taxon>Basidiomycota</taxon>
        <taxon>Pucciniomycotina</taxon>
        <taxon>Pucciniomycetes</taxon>
        <taxon>Pucciniales</taxon>
        <taxon>Pucciniaceae</taxon>
        <taxon>Puccinia</taxon>
    </lineage>
</organism>
<sequence>MVHSETTVQLFVLQEKEQDNPAIFAEDSFNEAVLTVPWVLGPTSFHFSTSSALTYQMRPLTFCILLGIKKASNLVTSPPGPEYLA</sequence>